<dbReference type="InterPro" id="IPR014472">
    <property type="entry name" value="CHOPT"/>
</dbReference>
<feature type="transmembrane region" description="Helical" evidence="6">
    <location>
        <begin position="87"/>
        <end position="105"/>
    </location>
</feature>
<reference evidence="7" key="1">
    <citation type="submission" date="2022-11" db="UniProtKB">
        <authorList>
            <consortium name="EnsemblMetazoa"/>
        </authorList>
    </citation>
    <scope>IDENTIFICATION</scope>
</reference>
<dbReference type="PIRSF" id="PIRSF015665">
    <property type="entry name" value="CHOPT"/>
    <property type="match status" value="1"/>
</dbReference>
<dbReference type="PROSITE" id="PS00379">
    <property type="entry name" value="CDP_ALCOHOL_P_TRANSF"/>
    <property type="match status" value="1"/>
</dbReference>
<keyword evidence="6" id="KW-1133">Transmembrane helix</keyword>
<evidence type="ECO:0000256" key="1">
    <source>
        <dbReference type="ARBA" id="ARBA00004370"/>
    </source>
</evidence>
<dbReference type="OrthoDB" id="196717at2759"/>
<protein>
    <recommendedName>
        <fullName evidence="9">Ethanolaminephosphotransferase 1</fullName>
    </recommendedName>
</protein>
<feature type="transmembrane region" description="Helical" evidence="6">
    <location>
        <begin position="193"/>
        <end position="212"/>
    </location>
</feature>
<sequence>MATEYLSEKHLRGFDKYKYNAKDTSPLSIYVMHPFWNSVVKIFPDWFAPNLMTFLGFLILVLSFILLSLADWSYYASSRTYPQHPPVSNLVFLIIGVGLFVAHTLDGIDGKQARRTNSSSPLGELFDHGSDSVISCLLPIGVYSIFGRDEKDYGANILLLYLIVCVISATFYISHWEKYLTGVMFLPWAYDFSQLALVVIYIITSIFGYEIWKGTYAFGFEFRYLFVLTTMGGSVVLSLPNTIWNIYVSYRDGTGKNRSFFHAVEPAIPAVLLFVVASLWAFLSPTDILQLEPRIFCLTVGIIMSNICCHLIISQMTETRAKCFNWLLVPLMIVATLSVSTNLGSLELYLLYCLAAVALILHFHYACSVVVQLADHFNIYVFSLEKRSPKAARVSNGTK</sequence>
<dbReference type="FunFam" id="1.20.120.1760:FF:000016">
    <property type="entry name" value="ethanolaminephosphotransferase 1"/>
    <property type="match status" value="1"/>
</dbReference>
<dbReference type="InterPro" id="IPR048254">
    <property type="entry name" value="CDP_ALCOHOL_P_TRANSF_CS"/>
</dbReference>
<dbReference type="RefSeq" id="XP_038056909.1">
    <property type="nucleotide sequence ID" value="XM_038200981.1"/>
</dbReference>
<evidence type="ECO:0000313" key="8">
    <source>
        <dbReference type="Proteomes" id="UP000887568"/>
    </source>
</evidence>
<feature type="transmembrane region" description="Helical" evidence="6">
    <location>
        <begin position="295"/>
        <end position="313"/>
    </location>
</feature>
<dbReference type="PANTHER" id="PTHR10414:SF71">
    <property type="entry name" value="FI05338P"/>
    <property type="match status" value="1"/>
</dbReference>
<dbReference type="GO" id="GO:0005789">
    <property type="term" value="C:endoplasmic reticulum membrane"/>
    <property type="evidence" value="ECO:0007669"/>
    <property type="project" value="TreeGrafter"/>
</dbReference>
<dbReference type="PANTHER" id="PTHR10414">
    <property type="entry name" value="ETHANOLAMINEPHOSPHOTRANSFERASE"/>
    <property type="match status" value="1"/>
</dbReference>
<dbReference type="AlphaFoldDB" id="A0A913ZZN0"/>
<name>A0A913ZZN0_PATMI</name>
<feature type="transmembrane region" description="Helical" evidence="6">
    <location>
        <begin position="267"/>
        <end position="283"/>
    </location>
</feature>
<dbReference type="Pfam" id="PF01066">
    <property type="entry name" value="CDP-OH_P_transf"/>
    <property type="match status" value="1"/>
</dbReference>
<evidence type="ECO:0000256" key="6">
    <source>
        <dbReference type="SAM" id="Phobius"/>
    </source>
</evidence>
<organism evidence="7 8">
    <name type="scientific">Patiria miniata</name>
    <name type="common">Bat star</name>
    <name type="synonym">Asterina miniata</name>
    <dbReference type="NCBI Taxonomy" id="46514"/>
    <lineage>
        <taxon>Eukaryota</taxon>
        <taxon>Metazoa</taxon>
        <taxon>Echinodermata</taxon>
        <taxon>Eleutherozoa</taxon>
        <taxon>Asterozoa</taxon>
        <taxon>Asteroidea</taxon>
        <taxon>Valvatacea</taxon>
        <taxon>Valvatida</taxon>
        <taxon>Asterinidae</taxon>
        <taxon>Patiria</taxon>
    </lineage>
</organism>
<evidence type="ECO:0000256" key="2">
    <source>
        <dbReference type="ARBA" id="ARBA00010441"/>
    </source>
</evidence>
<dbReference type="GO" id="GO:0004307">
    <property type="term" value="F:ethanolaminephosphotransferase activity"/>
    <property type="evidence" value="ECO:0007669"/>
    <property type="project" value="TreeGrafter"/>
</dbReference>
<dbReference type="GO" id="GO:0006646">
    <property type="term" value="P:phosphatidylethanolamine biosynthetic process"/>
    <property type="evidence" value="ECO:0007669"/>
    <property type="project" value="TreeGrafter"/>
</dbReference>
<comment type="subcellular location">
    <subcellularLocation>
        <location evidence="1">Membrane</location>
    </subcellularLocation>
</comment>
<feature type="transmembrane region" description="Helical" evidence="6">
    <location>
        <begin position="51"/>
        <end position="75"/>
    </location>
</feature>
<evidence type="ECO:0000256" key="5">
    <source>
        <dbReference type="RuleBase" id="RU003750"/>
    </source>
</evidence>
<feature type="transmembrane region" description="Helical" evidence="6">
    <location>
        <begin position="224"/>
        <end position="247"/>
    </location>
</feature>
<dbReference type="EnsemblMetazoa" id="XM_038200981.1">
    <property type="protein sequence ID" value="XP_038056909.1"/>
    <property type="gene ID" value="LOC119728669"/>
</dbReference>
<evidence type="ECO:0000256" key="4">
    <source>
        <dbReference type="ARBA" id="ARBA00023136"/>
    </source>
</evidence>
<evidence type="ECO:0000256" key="3">
    <source>
        <dbReference type="ARBA" id="ARBA00022679"/>
    </source>
</evidence>
<dbReference type="CTD" id="85465"/>
<dbReference type="InterPro" id="IPR043130">
    <property type="entry name" value="CDP-OH_PTrfase_TM_dom"/>
</dbReference>
<proteinExistence type="inferred from homology"/>
<evidence type="ECO:0000313" key="7">
    <source>
        <dbReference type="EnsemblMetazoa" id="XP_038056909.1"/>
    </source>
</evidence>
<comment type="similarity">
    <text evidence="2 5">Belongs to the CDP-alcohol phosphatidyltransferase class-I family.</text>
</comment>
<dbReference type="GO" id="GO:0005794">
    <property type="term" value="C:Golgi apparatus"/>
    <property type="evidence" value="ECO:0007669"/>
    <property type="project" value="TreeGrafter"/>
</dbReference>
<accession>A0A913ZZN0</accession>
<keyword evidence="8" id="KW-1185">Reference proteome</keyword>
<dbReference type="Gene3D" id="1.20.120.1760">
    <property type="match status" value="1"/>
</dbReference>
<dbReference type="Proteomes" id="UP000887568">
    <property type="component" value="Unplaced"/>
</dbReference>
<feature type="transmembrane region" description="Helical" evidence="6">
    <location>
        <begin position="350"/>
        <end position="374"/>
    </location>
</feature>
<feature type="transmembrane region" description="Helical" evidence="6">
    <location>
        <begin position="325"/>
        <end position="343"/>
    </location>
</feature>
<feature type="transmembrane region" description="Helical" evidence="6">
    <location>
        <begin position="153"/>
        <end position="173"/>
    </location>
</feature>
<dbReference type="InterPro" id="IPR000462">
    <property type="entry name" value="CDP-OH_P_trans"/>
</dbReference>
<dbReference type="OMA" id="RMYFILW"/>
<keyword evidence="3 5" id="KW-0808">Transferase</keyword>
<dbReference type="GeneID" id="119728669"/>
<keyword evidence="6" id="KW-0812">Transmembrane</keyword>
<evidence type="ECO:0008006" key="9">
    <source>
        <dbReference type="Google" id="ProtNLM"/>
    </source>
</evidence>
<keyword evidence="4 6" id="KW-0472">Membrane</keyword>